<dbReference type="AlphaFoldDB" id="A0A9P4Y9H9"/>
<reference evidence="2" key="1">
    <citation type="journal article" date="2020" name="Phytopathology">
        <title>Genome sequence of the chestnut blight fungus Cryphonectria parasitica EP155: A fundamental resource for an archetypical invasive plant pathogen.</title>
        <authorList>
            <person name="Crouch J.A."/>
            <person name="Dawe A."/>
            <person name="Aerts A."/>
            <person name="Barry K."/>
            <person name="Churchill A.C.L."/>
            <person name="Grimwood J."/>
            <person name="Hillman B."/>
            <person name="Milgroom M.G."/>
            <person name="Pangilinan J."/>
            <person name="Smith M."/>
            <person name="Salamov A."/>
            <person name="Schmutz J."/>
            <person name="Yadav J."/>
            <person name="Grigoriev I.V."/>
            <person name="Nuss D."/>
        </authorList>
    </citation>
    <scope>NUCLEOTIDE SEQUENCE</scope>
    <source>
        <strain evidence="2">EP155</strain>
    </source>
</reference>
<dbReference type="OrthoDB" id="5314201at2759"/>
<comment type="caution">
    <text evidence="2">The sequence shown here is derived from an EMBL/GenBank/DDBJ whole genome shotgun (WGS) entry which is preliminary data.</text>
</comment>
<dbReference type="RefSeq" id="XP_040780410.1">
    <property type="nucleotide sequence ID" value="XM_040921906.1"/>
</dbReference>
<evidence type="ECO:0000256" key="1">
    <source>
        <dbReference type="SAM" id="MobiDB-lite"/>
    </source>
</evidence>
<accession>A0A9P4Y9H9</accession>
<organism evidence="2 3">
    <name type="scientific">Cryphonectria parasitica (strain ATCC 38755 / EP155)</name>
    <dbReference type="NCBI Taxonomy" id="660469"/>
    <lineage>
        <taxon>Eukaryota</taxon>
        <taxon>Fungi</taxon>
        <taxon>Dikarya</taxon>
        <taxon>Ascomycota</taxon>
        <taxon>Pezizomycotina</taxon>
        <taxon>Sordariomycetes</taxon>
        <taxon>Sordariomycetidae</taxon>
        <taxon>Diaporthales</taxon>
        <taxon>Cryphonectriaceae</taxon>
        <taxon>Cryphonectria-Endothia species complex</taxon>
        <taxon>Cryphonectria</taxon>
    </lineage>
</organism>
<name>A0A9P4Y9H9_CRYP1</name>
<feature type="region of interest" description="Disordered" evidence="1">
    <location>
        <begin position="349"/>
        <end position="405"/>
    </location>
</feature>
<feature type="compositionally biased region" description="Polar residues" evidence="1">
    <location>
        <begin position="349"/>
        <end position="371"/>
    </location>
</feature>
<dbReference type="Proteomes" id="UP000803844">
    <property type="component" value="Unassembled WGS sequence"/>
</dbReference>
<dbReference type="EMBL" id="MU032344">
    <property type="protein sequence ID" value="KAF3769449.1"/>
    <property type="molecule type" value="Genomic_DNA"/>
</dbReference>
<dbReference type="GeneID" id="63839035"/>
<sequence>MGYEDDLLNIIRTYDVPVDPAALSSALEDEGQRELLFEWVKSHLTPDTLLTKDELNSYQLLKRNGKADDLVAAADLSAVHALNDQEICDAIEELNRSTSAINKQTEALVQQQDALSRLISSSGTAVDARSNLEIKQIHKWESDRQALNTAVELLLQSLDYRVSELEQQNTASRDEVVSIVDSVLHTDDKLLSSLQKLGWELDAEDTEETESVTKLREICARLIKYTVECIRTKLDRVFLESLGSAQKPIQTDEDTAGEDIAAQQEELEELYAEVLPVAQMSVEQQCLEPSLRSLSAKNSNSAGRSSEALEYIIDCLEFLLDRIKRVSARVSTFKEHELVASSVVATAKTELSTPVSSRPSRRGTANSSTSPARRPRSLIMDGIVTPTTPRVTAGGTKTKGFSSGGTAYSSPVDHLLSELAVFLPVSDDPSKSTAQAQASFLSAALAHRARKSAEVSRNVQSAFESSVSSCLSDARTAVQLIRDSVLAESSFAEVYLVDPGIEASIGVLAQEVHKVASRLESVDREAAVLVKGRNVKREEIVNRWGRKAT</sequence>
<protein>
    <submittedName>
        <fullName evidence="2">Uncharacterized protein</fullName>
    </submittedName>
</protein>
<gene>
    <name evidence="2" type="ORF">M406DRAFT_343702</name>
</gene>
<proteinExistence type="predicted"/>
<feature type="compositionally biased region" description="Low complexity" evidence="1">
    <location>
        <begin position="392"/>
        <end position="405"/>
    </location>
</feature>
<keyword evidence="3" id="KW-1185">Reference proteome</keyword>
<evidence type="ECO:0000313" key="2">
    <source>
        <dbReference type="EMBL" id="KAF3769449.1"/>
    </source>
</evidence>
<evidence type="ECO:0000313" key="3">
    <source>
        <dbReference type="Proteomes" id="UP000803844"/>
    </source>
</evidence>